<dbReference type="EC" id="5.3.1.16" evidence="9 11"/>
<dbReference type="EMBL" id="JABMOJ010000470">
    <property type="protein sequence ID" value="NQV66169.1"/>
    <property type="molecule type" value="Genomic_DNA"/>
</dbReference>
<comment type="subcellular location">
    <subcellularLocation>
        <location evidence="2 9 11">Cytoplasm</location>
    </subcellularLocation>
</comment>
<reference evidence="12" key="1">
    <citation type="submission" date="2020-05" db="EMBL/GenBank/DDBJ databases">
        <title>Sulfur intermediates as new biogeochemical hubs in an aquatic model microbial ecosystem.</title>
        <authorList>
            <person name="Vigneron A."/>
        </authorList>
    </citation>
    <scope>NUCLEOTIDE SEQUENCE</scope>
    <source>
        <strain evidence="12">Bin.250</strain>
    </source>
</reference>
<dbReference type="GO" id="GO:0000162">
    <property type="term" value="P:L-tryptophan biosynthetic process"/>
    <property type="evidence" value="ECO:0007669"/>
    <property type="project" value="TreeGrafter"/>
</dbReference>
<dbReference type="InterPro" id="IPR013785">
    <property type="entry name" value="Aldolase_TIM"/>
</dbReference>
<evidence type="ECO:0000256" key="6">
    <source>
        <dbReference type="ARBA" id="ARBA00022605"/>
    </source>
</evidence>
<evidence type="ECO:0000256" key="10">
    <source>
        <dbReference type="RuleBase" id="RU003657"/>
    </source>
</evidence>
<dbReference type="GO" id="GO:0000105">
    <property type="term" value="P:L-histidine biosynthetic process"/>
    <property type="evidence" value="ECO:0007669"/>
    <property type="project" value="UniProtKB-UniRule"/>
</dbReference>
<comment type="caution">
    <text evidence="12">The sequence shown here is derived from an EMBL/GenBank/DDBJ whole genome shotgun (WGS) entry which is preliminary data.</text>
</comment>
<dbReference type="SUPFAM" id="SSF51366">
    <property type="entry name" value="Ribulose-phoshate binding barrel"/>
    <property type="match status" value="1"/>
</dbReference>
<protein>
    <recommendedName>
        <fullName evidence="9 11">1-(5-phosphoribosyl)-5-[(5-phosphoribosylamino)methylideneamino] imidazole-4-carboxamide isomerase</fullName>
        <ecNumber evidence="9 11">5.3.1.16</ecNumber>
    </recommendedName>
    <alternativeName>
        <fullName evidence="9">Phosphoribosylformimino-5-aminoimidazole carboxamide ribotide isomerase</fullName>
    </alternativeName>
</protein>
<comment type="catalytic activity">
    <reaction evidence="1 9 11">
        <text>1-(5-phospho-beta-D-ribosyl)-5-[(5-phospho-beta-D-ribosylamino)methylideneamino]imidazole-4-carboxamide = 5-[(5-phospho-1-deoxy-D-ribulos-1-ylimino)methylamino]-1-(5-phospho-beta-D-ribosyl)imidazole-4-carboxamide</text>
        <dbReference type="Rhea" id="RHEA:15469"/>
        <dbReference type="ChEBI" id="CHEBI:58435"/>
        <dbReference type="ChEBI" id="CHEBI:58525"/>
        <dbReference type="EC" id="5.3.1.16"/>
    </reaction>
</comment>
<feature type="active site" description="Proton donor" evidence="9">
    <location>
        <position position="130"/>
    </location>
</feature>
<proteinExistence type="inferred from homology"/>
<evidence type="ECO:0000313" key="13">
    <source>
        <dbReference type="Proteomes" id="UP000754644"/>
    </source>
</evidence>
<feature type="active site" description="Proton acceptor" evidence="9">
    <location>
        <position position="8"/>
    </location>
</feature>
<keyword evidence="7 9" id="KW-0368">Histidine biosynthesis</keyword>
<keyword evidence="5 9" id="KW-0963">Cytoplasm</keyword>
<dbReference type="InterPro" id="IPR023016">
    <property type="entry name" value="HisA/PriA"/>
</dbReference>
<dbReference type="PANTHER" id="PTHR43090">
    <property type="entry name" value="1-(5-PHOSPHORIBOSYL)-5-[(5-PHOSPHORIBOSYLAMINO)METHYLIDENEAMINO] IMIDAZOLE-4-CARBOXAMIDE ISOMERASE"/>
    <property type="match status" value="1"/>
</dbReference>
<evidence type="ECO:0000256" key="11">
    <source>
        <dbReference type="RuleBase" id="RU003658"/>
    </source>
</evidence>
<evidence type="ECO:0000256" key="7">
    <source>
        <dbReference type="ARBA" id="ARBA00023102"/>
    </source>
</evidence>
<dbReference type="CDD" id="cd04732">
    <property type="entry name" value="HisA"/>
    <property type="match status" value="1"/>
</dbReference>
<dbReference type="InterPro" id="IPR006062">
    <property type="entry name" value="His_biosynth"/>
</dbReference>
<evidence type="ECO:0000313" key="12">
    <source>
        <dbReference type="EMBL" id="NQV66169.1"/>
    </source>
</evidence>
<dbReference type="NCBIfam" id="TIGR00007">
    <property type="entry name" value="1-(5-phosphoribosyl)-5-[(5-phosphoribosylamino)methylideneamino]imidazole-4-carboxamide isomerase"/>
    <property type="match status" value="1"/>
</dbReference>
<keyword evidence="8 9" id="KW-0413">Isomerase</keyword>
<evidence type="ECO:0000256" key="4">
    <source>
        <dbReference type="ARBA" id="ARBA00009667"/>
    </source>
</evidence>
<dbReference type="FunFam" id="3.20.20.70:FF:000009">
    <property type="entry name" value="1-(5-phosphoribosyl)-5-[(5-phosphoribosylamino)methylideneamino] imidazole-4-carboxamide isomerase"/>
    <property type="match status" value="1"/>
</dbReference>
<evidence type="ECO:0000256" key="3">
    <source>
        <dbReference type="ARBA" id="ARBA00005133"/>
    </source>
</evidence>
<dbReference type="PANTHER" id="PTHR43090:SF2">
    <property type="entry name" value="1-(5-PHOSPHORIBOSYL)-5-[(5-PHOSPHORIBOSYLAMINO)METHYLIDENEAMINO] IMIDAZOLE-4-CARBOXAMIDE ISOMERASE"/>
    <property type="match status" value="1"/>
</dbReference>
<organism evidence="12 13">
    <name type="scientific">SAR86 cluster bacterium</name>
    <dbReference type="NCBI Taxonomy" id="2030880"/>
    <lineage>
        <taxon>Bacteria</taxon>
        <taxon>Pseudomonadati</taxon>
        <taxon>Pseudomonadota</taxon>
        <taxon>Gammaproteobacteria</taxon>
        <taxon>SAR86 cluster</taxon>
    </lineage>
</organism>
<evidence type="ECO:0000256" key="1">
    <source>
        <dbReference type="ARBA" id="ARBA00000901"/>
    </source>
</evidence>
<accession>A0A972VXL8</accession>
<evidence type="ECO:0000256" key="9">
    <source>
        <dbReference type="HAMAP-Rule" id="MF_01014"/>
    </source>
</evidence>
<name>A0A972VXL8_9GAMM</name>
<keyword evidence="6 9" id="KW-0028">Amino-acid biosynthesis</keyword>
<evidence type="ECO:0000256" key="2">
    <source>
        <dbReference type="ARBA" id="ARBA00004496"/>
    </source>
</evidence>
<dbReference type="Gene3D" id="3.20.20.70">
    <property type="entry name" value="Aldolase class I"/>
    <property type="match status" value="1"/>
</dbReference>
<dbReference type="InterPro" id="IPR011060">
    <property type="entry name" value="RibuloseP-bd_barrel"/>
</dbReference>
<dbReference type="Pfam" id="PF00977">
    <property type="entry name" value="His_biosynth"/>
    <property type="match status" value="1"/>
</dbReference>
<dbReference type="GO" id="GO:0005737">
    <property type="term" value="C:cytoplasm"/>
    <property type="evidence" value="ECO:0007669"/>
    <property type="project" value="UniProtKB-SubCell"/>
</dbReference>
<dbReference type="AlphaFoldDB" id="A0A972VXL8"/>
<sequence>MHIIPAIDFKDGKVVNLKQGRLEESTTYSDDPVGMADHWVSQGAERLHLVDLDGAFEGYPVNQALIAMIAANHPDLTIQLGGGIRSPEVIESYLNAGVDYVIIGTKAVEEPEFVGAMCQRFPGHIMVGLDGLHGMVAKNGWKDVTDISVKSLALLFESDGIESIVYTDIGKDGMMGGINMRATRELAESVSVPIIASGGVTDIRDVMALLEVEAKIKGGITGVITGRAIYEGTLNLAEAIALTRKSR</sequence>
<gene>
    <name evidence="9 12" type="primary">hisA</name>
    <name evidence="12" type="ORF">HQ497_12475</name>
</gene>
<comment type="similarity">
    <text evidence="4 9 10">Belongs to the HisA/HisF family.</text>
</comment>
<comment type="pathway">
    <text evidence="3 9 11">Amino-acid biosynthesis; L-histidine biosynthesis; L-histidine from 5-phospho-alpha-D-ribose 1-diphosphate: step 4/9.</text>
</comment>
<dbReference type="GO" id="GO:0003949">
    <property type="term" value="F:1-(5-phosphoribosyl)-5-[(5-phosphoribosylamino)methylideneamino]imidazole-4-carboxamide isomerase activity"/>
    <property type="evidence" value="ECO:0007669"/>
    <property type="project" value="UniProtKB-UniRule"/>
</dbReference>
<evidence type="ECO:0000256" key="5">
    <source>
        <dbReference type="ARBA" id="ARBA00022490"/>
    </source>
</evidence>
<dbReference type="Proteomes" id="UP000754644">
    <property type="component" value="Unassembled WGS sequence"/>
</dbReference>
<dbReference type="InterPro" id="IPR006063">
    <property type="entry name" value="HisA_bact_arch"/>
</dbReference>
<dbReference type="HAMAP" id="MF_01014">
    <property type="entry name" value="HisA"/>
    <property type="match status" value="1"/>
</dbReference>
<dbReference type="InterPro" id="IPR044524">
    <property type="entry name" value="Isoase_HisA-like"/>
</dbReference>
<evidence type="ECO:0000256" key="8">
    <source>
        <dbReference type="ARBA" id="ARBA00023235"/>
    </source>
</evidence>